<gene>
    <name evidence="8" type="ORF">M0812_14617</name>
</gene>
<dbReference type="Gene3D" id="3.40.50.300">
    <property type="entry name" value="P-loop containing nucleotide triphosphate hydrolases"/>
    <property type="match status" value="1"/>
</dbReference>
<sequence>MPKTRKKKSKRLPVRTKHLRKKLAAVERRKIRKKLNKMPHNLKRRTNKSLHEIPNLFPNKEKILLRLIQKREREKEIKNDEILQRKLKRQKEKERELQVSKDKEEKKKLKQQKLIEKEREEILKKKEEKKKQNKTAIDDLAKIILFSDIVFEVLDARDPMACRCPQIEKYVIENGKILVLLLNKIDLVPREIVQKWVDYFRKDFLTFEIKCDLTTQRQHFGFENLLEFVSKVGEVKRKNDKEEIAKFSFIGFPNTGKRTILNVLKRSRRLFKDPNSILIEFQGIIQPLKNNFLLRNKTVIVKMSKPKIPVGRILSRVDKRSAQEYFKIPSFENRQQFLLLLAQKQKMFQKGNADQNRAAKSLLIGFHKSSVRFYTVPPSELDQEETSKENSKYYRQYLGKWLKKYGLYELLGKQSNEKFLKFRQLCEWVSALKLKAGKVAETSINASQLEEYKKQFLEVQSKIEEEQEDGKKKEKETEKEQKNENEIEIEDPKKKKENLTKNGKKKRKRSKNKKKHKKRNRKI</sequence>
<feature type="compositionally biased region" description="Basic and acidic residues" evidence="6">
    <location>
        <begin position="464"/>
        <end position="499"/>
    </location>
</feature>
<feature type="domain" description="Guanine nucleotide-binding protein-like 3 N-terminal" evidence="7">
    <location>
        <begin position="15"/>
        <end position="91"/>
    </location>
</feature>
<evidence type="ECO:0000313" key="8">
    <source>
        <dbReference type="EMBL" id="KAJ3438607.1"/>
    </source>
</evidence>
<organism evidence="8 9">
    <name type="scientific">Anaeramoeba flamelloides</name>
    <dbReference type="NCBI Taxonomy" id="1746091"/>
    <lineage>
        <taxon>Eukaryota</taxon>
        <taxon>Metamonada</taxon>
        <taxon>Anaeramoebidae</taxon>
        <taxon>Anaeramoeba</taxon>
    </lineage>
</organism>
<dbReference type="InterPro" id="IPR050755">
    <property type="entry name" value="TRAFAC_YlqF/YawG_RiboMat"/>
</dbReference>
<dbReference type="Pfam" id="PF08701">
    <property type="entry name" value="GN3L_Grn1"/>
    <property type="match status" value="1"/>
</dbReference>
<comment type="subcellular location">
    <subcellularLocation>
        <location evidence="1">Nucleus</location>
    </subcellularLocation>
</comment>
<keyword evidence="3" id="KW-0342">GTP-binding</keyword>
<keyword evidence="2" id="KW-0547">Nucleotide-binding</keyword>
<evidence type="ECO:0000313" key="9">
    <source>
        <dbReference type="Proteomes" id="UP001146793"/>
    </source>
</evidence>
<evidence type="ECO:0000256" key="3">
    <source>
        <dbReference type="ARBA" id="ARBA00023134"/>
    </source>
</evidence>
<dbReference type="InterPro" id="IPR027417">
    <property type="entry name" value="P-loop_NTPase"/>
</dbReference>
<keyword evidence="5" id="KW-0175">Coiled coil</keyword>
<evidence type="ECO:0000256" key="4">
    <source>
        <dbReference type="ARBA" id="ARBA00023242"/>
    </source>
</evidence>
<evidence type="ECO:0000256" key="5">
    <source>
        <dbReference type="SAM" id="Coils"/>
    </source>
</evidence>
<evidence type="ECO:0000256" key="2">
    <source>
        <dbReference type="ARBA" id="ARBA00022741"/>
    </source>
</evidence>
<dbReference type="Proteomes" id="UP001146793">
    <property type="component" value="Unassembled WGS sequence"/>
</dbReference>
<keyword evidence="4" id="KW-0539">Nucleus</keyword>
<dbReference type="AlphaFoldDB" id="A0AAV7ZCZ3"/>
<evidence type="ECO:0000256" key="6">
    <source>
        <dbReference type="SAM" id="MobiDB-lite"/>
    </source>
</evidence>
<feature type="coiled-coil region" evidence="5">
    <location>
        <begin position="83"/>
        <end position="139"/>
    </location>
</feature>
<comment type="caution">
    <text evidence="8">The sequence shown here is derived from an EMBL/GenBank/DDBJ whole genome shotgun (WGS) entry which is preliminary data.</text>
</comment>
<dbReference type="EMBL" id="JANTQA010000032">
    <property type="protein sequence ID" value="KAJ3438607.1"/>
    <property type="molecule type" value="Genomic_DNA"/>
</dbReference>
<dbReference type="InterPro" id="IPR014813">
    <property type="entry name" value="Gnl3_N_dom"/>
</dbReference>
<dbReference type="GO" id="GO:0005525">
    <property type="term" value="F:GTP binding"/>
    <property type="evidence" value="ECO:0007669"/>
    <property type="project" value="UniProtKB-KW"/>
</dbReference>
<name>A0AAV7ZCZ3_9EUKA</name>
<feature type="region of interest" description="Disordered" evidence="6">
    <location>
        <begin position="464"/>
        <end position="523"/>
    </location>
</feature>
<dbReference type="GO" id="GO:0005730">
    <property type="term" value="C:nucleolus"/>
    <property type="evidence" value="ECO:0007669"/>
    <property type="project" value="UniProtKB-SubCell"/>
</dbReference>
<accession>A0AAV7ZCZ3</accession>
<protein>
    <submittedName>
        <fullName evidence="8">Gtp-binding protein-related</fullName>
    </submittedName>
</protein>
<dbReference type="PANTHER" id="PTHR11089:SF30">
    <property type="entry name" value="GUANINE NUCLEOTIDE-BINDING PROTEIN-LIKE 3 HOMOLOG"/>
    <property type="match status" value="1"/>
</dbReference>
<evidence type="ECO:0000256" key="1">
    <source>
        <dbReference type="ARBA" id="ARBA00004123"/>
    </source>
</evidence>
<reference evidence="8" key="1">
    <citation type="submission" date="2022-08" db="EMBL/GenBank/DDBJ databases">
        <title>Novel sulphate-reducing endosymbionts in the free-living metamonad Anaeramoeba.</title>
        <authorList>
            <person name="Jerlstrom-Hultqvist J."/>
            <person name="Cepicka I."/>
            <person name="Gallot-Lavallee L."/>
            <person name="Salas-Leiva D."/>
            <person name="Curtis B.A."/>
            <person name="Zahonova K."/>
            <person name="Pipaliya S."/>
            <person name="Dacks J."/>
            <person name="Roger A.J."/>
        </authorList>
    </citation>
    <scope>NUCLEOTIDE SEQUENCE</scope>
    <source>
        <strain evidence="8">Busselton2</strain>
    </source>
</reference>
<evidence type="ECO:0000259" key="7">
    <source>
        <dbReference type="Pfam" id="PF08701"/>
    </source>
</evidence>
<dbReference type="PANTHER" id="PTHR11089">
    <property type="entry name" value="GTP-BINDING PROTEIN-RELATED"/>
    <property type="match status" value="1"/>
</dbReference>
<feature type="compositionally biased region" description="Basic residues" evidence="6">
    <location>
        <begin position="502"/>
        <end position="523"/>
    </location>
</feature>
<dbReference type="SUPFAM" id="SSF52540">
    <property type="entry name" value="P-loop containing nucleoside triphosphate hydrolases"/>
    <property type="match status" value="1"/>
</dbReference>
<proteinExistence type="predicted"/>